<gene>
    <name evidence="1" type="ORF">SAMN05421630_112113</name>
</gene>
<dbReference type="Proteomes" id="UP000199494">
    <property type="component" value="Unassembled WGS sequence"/>
</dbReference>
<sequence>MRPLDSELPVFVGIGSKSAVERFLRGVAHEEFRSATLEPFQTAFRSVAGSTRAPEPLGRPFWVATSSGTGERIVEWDRERGAWLVVVMRLDGRPGVDVAATIGLRFGFLLPSGAAALLAGSVLLVAGIRCGDSGERGGTR</sequence>
<name>A0A222VTH1_9PSEU</name>
<dbReference type="KEGG" id="pmad:BAY61_21900"/>
<reference evidence="1 2" key="1">
    <citation type="submission" date="2016-10" db="EMBL/GenBank/DDBJ databases">
        <authorList>
            <person name="de Groot N.N."/>
        </authorList>
    </citation>
    <scope>NUCLEOTIDE SEQUENCE [LARGE SCALE GENOMIC DNA]</scope>
    <source>
        <strain evidence="1 2">CGMCC 4.5506</strain>
    </source>
</reference>
<organism evidence="1 2">
    <name type="scientific">Prauserella marina</name>
    <dbReference type="NCBI Taxonomy" id="530584"/>
    <lineage>
        <taxon>Bacteria</taxon>
        <taxon>Bacillati</taxon>
        <taxon>Actinomycetota</taxon>
        <taxon>Actinomycetes</taxon>
        <taxon>Pseudonocardiales</taxon>
        <taxon>Pseudonocardiaceae</taxon>
        <taxon>Prauserella</taxon>
    </lineage>
</organism>
<dbReference type="STRING" id="530584.SAMN05421630_112113"/>
<dbReference type="AlphaFoldDB" id="A0A222VTH1"/>
<keyword evidence="2" id="KW-1185">Reference proteome</keyword>
<proteinExistence type="predicted"/>
<protein>
    <submittedName>
        <fullName evidence="1">Uncharacterized protein</fullName>
    </submittedName>
</protein>
<accession>A0A222VTH1</accession>
<evidence type="ECO:0000313" key="1">
    <source>
        <dbReference type="EMBL" id="SDD77938.1"/>
    </source>
</evidence>
<evidence type="ECO:0000313" key="2">
    <source>
        <dbReference type="Proteomes" id="UP000199494"/>
    </source>
</evidence>
<dbReference type="EMBL" id="FMZE01000012">
    <property type="protein sequence ID" value="SDD77938.1"/>
    <property type="molecule type" value="Genomic_DNA"/>
</dbReference>